<feature type="transmembrane region" description="Helical" evidence="1">
    <location>
        <begin position="12"/>
        <end position="30"/>
    </location>
</feature>
<proteinExistence type="predicted"/>
<dbReference type="Pfam" id="PF07331">
    <property type="entry name" value="TctB"/>
    <property type="match status" value="1"/>
</dbReference>
<evidence type="ECO:0000259" key="2">
    <source>
        <dbReference type="Pfam" id="PF07331"/>
    </source>
</evidence>
<keyword evidence="1" id="KW-0812">Transmembrane</keyword>
<protein>
    <submittedName>
        <fullName evidence="3">Tripartite tricarboxylate transporter TctB family protein</fullName>
    </submittedName>
</protein>
<dbReference type="Proteomes" id="UP000602124">
    <property type="component" value="Unassembled WGS sequence"/>
</dbReference>
<evidence type="ECO:0000256" key="1">
    <source>
        <dbReference type="SAM" id="Phobius"/>
    </source>
</evidence>
<name>A0A934IQ84_9HYPH</name>
<evidence type="ECO:0000313" key="3">
    <source>
        <dbReference type="EMBL" id="MBJ3783186.1"/>
    </source>
</evidence>
<keyword evidence="4" id="KW-1185">Reference proteome</keyword>
<comment type="caution">
    <text evidence="3">The sequence shown here is derived from an EMBL/GenBank/DDBJ whole genome shotgun (WGS) entry which is preliminary data.</text>
</comment>
<feature type="transmembrane region" description="Helical" evidence="1">
    <location>
        <begin position="121"/>
        <end position="144"/>
    </location>
</feature>
<evidence type="ECO:0000313" key="4">
    <source>
        <dbReference type="Proteomes" id="UP000602124"/>
    </source>
</evidence>
<reference evidence="3" key="1">
    <citation type="submission" date="2020-12" db="EMBL/GenBank/DDBJ databases">
        <title>Devosia sp. MSA67 isolated from Mo River.</title>
        <authorList>
            <person name="Ma F."/>
            <person name="Zi Z."/>
        </authorList>
    </citation>
    <scope>NUCLEOTIDE SEQUENCE</scope>
    <source>
        <strain evidence="3">MSA67</strain>
    </source>
</reference>
<feature type="transmembrane region" description="Helical" evidence="1">
    <location>
        <begin position="80"/>
        <end position="109"/>
    </location>
</feature>
<keyword evidence="1" id="KW-1133">Transmembrane helix</keyword>
<feature type="domain" description="DUF1468" evidence="2">
    <location>
        <begin position="11"/>
        <end position="145"/>
    </location>
</feature>
<feature type="transmembrane region" description="Helical" evidence="1">
    <location>
        <begin position="42"/>
        <end position="60"/>
    </location>
</feature>
<gene>
    <name evidence="3" type="ORF">JEQ47_00520</name>
</gene>
<dbReference type="InterPro" id="IPR009936">
    <property type="entry name" value="DUF1468"/>
</dbReference>
<dbReference type="RefSeq" id="WP_198874436.1">
    <property type="nucleotide sequence ID" value="NZ_JAEKMH010000001.1"/>
</dbReference>
<organism evidence="3 4">
    <name type="scientific">Devosia sediminis</name>
    <dbReference type="NCBI Taxonomy" id="2798801"/>
    <lineage>
        <taxon>Bacteria</taxon>
        <taxon>Pseudomonadati</taxon>
        <taxon>Pseudomonadota</taxon>
        <taxon>Alphaproteobacteria</taxon>
        <taxon>Hyphomicrobiales</taxon>
        <taxon>Devosiaceae</taxon>
        <taxon>Devosia</taxon>
    </lineage>
</organism>
<accession>A0A934IQ84</accession>
<keyword evidence="1" id="KW-0472">Membrane</keyword>
<dbReference type="EMBL" id="JAEKMH010000001">
    <property type="protein sequence ID" value="MBJ3783186.1"/>
    <property type="molecule type" value="Genomic_DNA"/>
</dbReference>
<sequence length="156" mass="16358">MALNVSKNDLASGAMFIAFGAYFVLESTRYEFGTPFRMGPGFMPVVLGAVLVALGLAVAAKGFGKPDDEAPAPWPWRGIALVLGTIVFFAATIRGLGFIPVVLISGFATAMSSTRNSILQALVIAVGLCVLCYAIFVFGLGMLVPMFGPWLNFAGA</sequence>
<dbReference type="AlphaFoldDB" id="A0A934IQ84"/>